<accession>A0A9W3H9H2</accession>
<feature type="compositionally biased region" description="Acidic residues" evidence="1">
    <location>
        <begin position="186"/>
        <end position="196"/>
    </location>
</feature>
<protein>
    <submittedName>
        <fullName evidence="2">Uncharacterized protein LOC123613035</fullName>
    </submittedName>
</protein>
<dbReference type="AlphaFoldDB" id="A0A9W3H9H2"/>
<sequence>MMPSPTRGPLASSLQPGTTLTPGSEEALGTGLGHRPVPRWELGRPPALAITPWRSLGRWAVCPLSGGFSLWVENGSRVVFRELWWWGGWETVFMWLLALAWCCPRLSSPQALPSPSGSQAAASGLCPDQCILKANGNNVMSDGAPEVPEHLQAFRSHWEEALGPYQWAYQTHKDVQEAWEAHREDPNDEGAGEEDQPNSGKWTEEPLCLH</sequence>
<feature type="region of interest" description="Disordered" evidence="1">
    <location>
        <begin position="1"/>
        <end position="37"/>
    </location>
</feature>
<organism evidence="2">
    <name type="scientific">Camelus bactrianus</name>
    <name type="common">Bactrian camel</name>
    <dbReference type="NCBI Taxonomy" id="9837"/>
    <lineage>
        <taxon>Eukaryota</taxon>
        <taxon>Metazoa</taxon>
        <taxon>Chordata</taxon>
        <taxon>Craniata</taxon>
        <taxon>Vertebrata</taxon>
        <taxon>Euteleostomi</taxon>
        <taxon>Mammalia</taxon>
        <taxon>Eutheria</taxon>
        <taxon>Laurasiatheria</taxon>
        <taxon>Artiodactyla</taxon>
        <taxon>Tylopoda</taxon>
        <taxon>Camelidae</taxon>
        <taxon>Camelus</taxon>
    </lineage>
</organism>
<reference evidence="2" key="1">
    <citation type="submission" date="2025-08" db="UniProtKB">
        <authorList>
            <consortium name="RefSeq"/>
        </authorList>
    </citation>
    <scope>IDENTIFICATION</scope>
    <source>
        <tissue evidence="2">Blood</tissue>
    </source>
</reference>
<feature type="region of interest" description="Disordered" evidence="1">
    <location>
        <begin position="179"/>
        <end position="210"/>
    </location>
</feature>
<proteinExistence type="predicted"/>
<gene>
    <name evidence="2" type="primary">LOC123613035</name>
</gene>
<evidence type="ECO:0000256" key="1">
    <source>
        <dbReference type="SAM" id="MobiDB-lite"/>
    </source>
</evidence>
<name>A0A9W3H9H2_CAMBA</name>
<feature type="compositionally biased region" description="Polar residues" evidence="1">
    <location>
        <begin position="12"/>
        <end position="22"/>
    </location>
</feature>
<dbReference type="RefSeq" id="XP_045363088.1">
    <property type="nucleotide sequence ID" value="XM_045507132.1"/>
</dbReference>
<evidence type="ECO:0000313" key="2">
    <source>
        <dbReference type="RefSeq" id="XP_045363088.1"/>
    </source>
</evidence>